<protein>
    <submittedName>
        <fullName evidence="1">Uncharacterized protein</fullName>
    </submittedName>
</protein>
<dbReference type="RefSeq" id="WP_120194117.1">
    <property type="nucleotide sequence ID" value="NZ_RAPK01000011.1"/>
</dbReference>
<comment type="caution">
    <text evidence="1">The sequence shown here is derived from an EMBL/GenBank/DDBJ whole genome shotgun (WGS) entry which is preliminary data.</text>
</comment>
<dbReference type="Proteomes" id="UP000285120">
    <property type="component" value="Unassembled WGS sequence"/>
</dbReference>
<dbReference type="EMBL" id="RAPK01000011">
    <property type="protein sequence ID" value="RKD69556.1"/>
    <property type="molecule type" value="Genomic_DNA"/>
</dbReference>
<dbReference type="AlphaFoldDB" id="A0A419UWQ4"/>
<keyword evidence="2" id="KW-1185">Reference proteome</keyword>
<proteinExistence type="predicted"/>
<accession>A0A419UWQ4</accession>
<organism evidence="1 2">
    <name type="scientific">Sinobaca qinghaiensis</name>
    <dbReference type="NCBI Taxonomy" id="342944"/>
    <lineage>
        <taxon>Bacteria</taxon>
        <taxon>Bacillati</taxon>
        <taxon>Bacillota</taxon>
        <taxon>Bacilli</taxon>
        <taxon>Bacillales</taxon>
        <taxon>Sporolactobacillaceae</taxon>
        <taxon>Sinobaca</taxon>
    </lineage>
</organism>
<gene>
    <name evidence="1" type="ORF">ATL39_2976</name>
</gene>
<evidence type="ECO:0000313" key="1">
    <source>
        <dbReference type="EMBL" id="RKD69556.1"/>
    </source>
</evidence>
<evidence type="ECO:0000313" key="2">
    <source>
        <dbReference type="Proteomes" id="UP000285120"/>
    </source>
</evidence>
<sequence>MTILAFIYVVASNEVFVGTEPEIKRITGKTTENLFHEVEELVQALQVYRSQEIIITFISYPSALQLEWEKDVRILEKTSIYLNNTNMNAKLK</sequence>
<reference evidence="1 2" key="1">
    <citation type="submission" date="2018-09" db="EMBL/GenBank/DDBJ databases">
        <title>Genomic Encyclopedia of Archaeal and Bacterial Type Strains, Phase II (KMG-II): from individual species to whole genera.</title>
        <authorList>
            <person name="Goeker M."/>
        </authorList>
    </citation>
    <scope>NUCLEOTIDE SEQUENCE [LARGE SCALE GENOMIC DNA]</scope>
    <source>
        <strain evidence="1 2">DSM 17008</strain>
    </source>
</reference>
<name>A0A419UWQ4_9BACL</name>